<sequence length="116" mass="13293">MVEPQLLVRVYYSGRSVIVVGPSLSPKRRNQHSRNRANSKIQPPKHAPYFSQAPKAQRFDNGKPLLASPRRNSSASWSWRSTTSSQAPPIQLELMNCSNYYSIKLQPMQSKEQFYL</sequence>
<evidence type="ECO:0000313" key="2">
    <source>
        <dbReference type="EMBL" id="CAL1412087.1"/>
    </source>
</evidence>
<proteinExistence type="predicted"/>
<dbReference type="Proteomes" id="UP001497516">
    <property type="component" value="Chromosome 9"/>
</dbReference>
<feature type="compositionally biased region" description="Basic residues" evidence="1">
    <location>
        <begin position="26"/>
        <end position="37"/>
    </location>
</feature>
<accession>A0AAV2GPA3</accession>
<gene>
    <name evidence="2" type="ORF">LTRI10_LOCUS51403</name>
</gene>
<dbReference type="AlphaFoldDB" id="A0AAV2GPA3"/>
<name>A0AAV2GPA3_9ROSI</name>
<evidence type="ECO:0000313" key="3">
    <source>
        <dbReference type="Proteomes" id="UP001497516"/>
    </source>
</evidence>
<keyword evidence="3" id="KW-1185">Reference proteome</keyword>
<evidence type="ECO:0000256" key="1">
    <source>
        <dbReference type="SAM" id="MobiDB-lite"/>
    </source>
</evidence>
<feature type="region of interest" description="Disordered" evidence="1">
    <location>
        <begin position="22"/>
        <end position="84"/>
    </location>
</feature>
<protein>
    <submittedName>
        <fullName evidence="2">Uncharacterized protein</fullName>
    </submittedName>
</protein>
<dbReference type="EMBL" id="OZ034822">
    <property type="protein sequence ID" value="CAL1412087.1"/>
    <property type="molecule type" value="Genomic_DNA"/>
</dbReference>
<reference evidence="2 3" key="1">
    <citation type="submission" date="2024-04" db="EMBL/GenBank/DDBJ databases">
        <authorList>
            <person name="Fracassetti M."/>
        </authorList>
    </citation>
    <scope>NUCLEOTIDE SEQUENCE [LARGE SCALE GENOMIC DNA]</scope>
</reference>
<organism evidence="2 3">
    <name type="scientific">Linum trigynum</name>
    <dbReference type="NCBI Taxonomy" id="586398"/>
    <lineage>
        <taxon>Eukaryota</taxon>
        <taxon>Viridiplantae</taxon>
        <taxon>Streptophyta</taxon>
        <taxon>Embryophyta</taxon>
        <taxon>Tracheophyta</taxon>
        <taxon>Spermatophyta</taxon>
        <taxon>Magnoliopsida</taxon>
        <taxon>eudicotyledons</taxon>
        <taxon>Gunneridae</taxon>
        <taxon>Pentapetalae</taxon>
        <taxon>rosids</taxon>
        <taxon>fabids</taxon>
        <taxon>Malpighiales</taxon>
        <taxon>Linaceae</taxon>
        <taxon>Linum</taxon>
    </lineage>
</organism>
<feature type="compositionally biased region" description="Low complexity" evidence="1">
    <location>
        <begin position="67"/>
        <end position="84"/>
    </location>
</feature>